<evidence type="ECO:0000256" key="4">
    <source>
        <dbReference type="ARBA" id="ARBA00023163"/>
    </source>
</evidence>
<dbReference type="InterPro" id="IPR057520">
    <property type="entry name" value="GRHL1/CP2_C"/>
</dbReference>
<feature type="compositionally biased region" description="Basic residues" evidence="7">
    <location>
        <begin position="319"/>
        <end position="328"/>
    </location>
</feature>
<evidence type="ECO:0000259" key="8">
    <source>
        <dbReference type="PROSITE" id="PS51968"/>
    </source>
</evidence>
<organism evidence="9">
    <name type="scientific">Homalodisca liturata</name>
    <dbReference type="NCBI Taxonomy" id="320908"/>
    <lineage>
        <taxon>Eukaryota</taxon>
        <taxon>Metazoa</taxon>
        <taxon>Ecdysozoa</taxon>
        <taxon>Arthropoda</taxon>
        <taxon>Hexapoda</taxon>
        <taxon>Insecta</taxon>
        <taxon>Pterygota</taxon>
        <taxon>Neoptera</taxon>
        <taxon>Paraneoptera</taxon>
        <taxon>Hemiptera</taxon>
        <taxon>Auchenorrhyncha</taxon>
        <taxon>Membracoidea</taxon>
        <taxon>Cicadellidae</taxon>
        <taxon>Cicadellinae</taxon>
        <taxon>Proconiini</taxon>
        <taxon>Homalodisca</taxon>
    </lineage>
</organism>
<gene>
    <name evidence="9" type="ORF">g.49219</name>
</gene>
<feature type="region of interest" description="Disordered" evidence="7">
    <location>
        <begin position="363"/>
        <end position="382"/>
    </location>
</feature>
<keyword evidence="2" id="KW-0805">Transcription regulation</keyword>
<evidence type="ECO:0000256" key="3">
    <source>
        <dbReference type="ARBA" id="ARBA00023125"/>
    </source>
</evidence>
<dbReference type="Pfam" id="PF04516">
    <property type="entry name" value="CP2"/>
    <property type="match status" value="1"/>
</dbReference>
<feature type="compositionally biased region" description="Polar residues" evidence="7">
    <location>
        <begin position="365"/>
        <end position="382"/>
    </location>
</feature>
<feature type="region of interest" description="Disordered" evidence="7">
    <location>
        <begin position="309"/>
        <end position="328"/>
    </location>
</feature>
<sequence>LRADGQRGVQPELGTMSSVTSPLPSLTPEVLKMRRTMESPTEDSDQERTGNPSVSPLPPAASPALASPKREPPTSPVMLATMTPVSVVEYEEQEAAAAAAAAAQQKTVIFIPPGQSSQETVIYDNSSQNLESSNGPVSVVVQPPGTQLINQTATYQGPPGTTVLVLSELVEDMSPLLGIRKRKEAGEEGRMAEGEAGGPGEEGGWRAYYEHPLTAATTAMLNISGGPSEEQPPSSMGFIYEYYKLPQLSDKEKLSEIWPTTSASGASASLLSSQIRSANGVVSDSGLQLSAPPLGDLQGLFLHHHQPSHVKREPEDLSHHRKTTDKSRHKVVLVTTAGGHPDLVVDVVNNNNNTTIKDEFIHSPQHGSRSINGTPSSTSSLITGDNAPIEIITTDGLKTEMYNNHIFTAMSNAQPQGSGTPSPIPYSEHATQYTTSVSQGSSGYVTTSAGRGSASSGFADPYYREYFSEQSPYGGTVRQATYADSPEGAGSTAAVNASLMDRYVRGSAYHSTKGVIAAAGLTVDLPSPDSGIGADAITPRDQAAIQQSFDYSEMCGTPLLEGAAQRANPTAPGARSRPWHDFGRQSDADKIQIPKVYNQYGFRYHLETPISTNQRREDDRVTYINKGQFYGISMEYVPDPDKPLKAQTVKSIVMLMFREEKSPEDEIKAWQFWHGRQHSVKQRILDADTKNSVGLVGCIEEVSHNAIAVYWNPLESSAKINIAVQCLSTDFSSQKGVKGLPLHLQIDTYEDTREGPVFHRGYCQIKVFCDKGAERKTRDEERRAAKRKMTATGRKKMDELYHPACDRSEFYHMQDLAKPPVLFSPAEDIDKLTSMELQGFYGHETDTSSLSNGEAGSLKHTSPFLLHSGGKGPSTPTLKFHNHFPPDTLSDKKDLDGALTTDGTVFSSPPLKRPKMVPPLNERVMLYVRQDAEDVYTPLHVAPPTTTGLLNAIENKYKISTSSISNLYRKNKKGIIAKIDDEMLKYYCNEDMFLLEVRQSDESEDLLDILLVELMDH</sequence>
<dbReference type="Pfam" id="PF25416">
    <property type="entry name" value="GRHL1_C"/>
    <property type="match status" value="1"/>
</dbReference>
<keyword evidence="5 6" id="KW-0539">Nucleus</keyword>
<dbReference type="InterPro" id="IPR040167">
    <property type="entry name" value="TF_CP2-like"/>
</dbReference>
<dbReference type="AlphaFoldDB" id="A0A1B6I7I2"/>
<dbReference type="GO" id="GO:0001228">
    <property type="term" value="F:DNA-binding transcription activator activity, RNA polymerase II-specific"/>
    <property type="evidence" value="ECO:0007669"/>
    <property type="project" value="TreeGrafter"/>
</dbReference>
<evidence type="ECO:0000256" key="7">
    <source>
        <dbReference type="SAM" id="MobiDB-lite"/>
    </source>
</evidence>
<keyword evidence="3 6" id="KW-0238">DNA-binding</keyword>
<dbReference type="PROSITE" id="PS51968">
    <property type="entry name" value="GRH_CP2_DB"/>
    <property type="match status" value="1"/>
</dbReference>
<evidence type="ECO:0000256" key="5">
    <source>
        <dbReference type="ARBA" id="ARBA00023242"/>
    </source>
</evidence>
<reference evidence="9" key="1">
    <citation type="submission" date="2015-11" db="EMBL/GenBank/DDBJ databases">
        <title>De novo transcriptome assembly of four potential Pierce s Disease insect vectors from Arizona vineyards.</title>
        <authorList>
            <person name="Tassone E.E."/>
        </authorList>
    </citation>
    <scope>NUCLEOTIDE SEQUENCE</scope>
</reference>
<dbReference type="PANTHER" id="PTHR11037:SF20">
    <property type="entry name" value="PROTEIN GRAINYHEAD"/>
    <property type="match status" value="1"/>
</dbReference>
<feature type="non-terminal residue" evidence="9">
    <location>
        <position position="1"/>
    </location>
</feature>
<name>A0A1B6I7I2_9HEMI</name>
<evidence type="ECO:0000313" key="9">
    <source>
        <dbReference type="EMBL" id="JAS82850.1"/>
    </source>
</evidence>
<proteinExistence type="predicted"/>
<feature type="region of interest" description="Disordered" evidence="7">
    <location>
        <begin position="184"/>
        <end position="203"/>
    </location>
</feature>
<dbReference type="EMBL" id="GECU01024856">
    <property type="protein sequence ID" value="JAS82850.1"/>
    <property type="molecule type" value="Transcribed_RNA"/>
</dbReference>
<dbReference type="InterPro" id="IPR007604">
    <property type="entry name" value="CP2"/>
</dbReference>
<evidence type="ECO:0000256" key="2">
    <source>
        <dbReference type="ARBA" id="ARBA00023015"/>
    </source>
</evidence>
<dbReference type="PANTHER" id="PTHR11037">
    <property type="entry name" value="TRANSCRIPTION FACTOR CP2"/>
    <property type="match status" value="1"/>
</dbReference>
<protein>
    <recommendedName>
        <fullName evidence="8">Grh/CP2 DB domain-containing protein</fullName>
    </recommendedName>
</protein>
<accession>A0A1B6I7I2</accession>
<dbReference type="GO" id="GO:0000978">
    <property type="term" value="F:RNA polymerase II cis-regulatory region sequence-specific DNA binding"/>
    <property type="evidence" value="ECO:0007669"/>
    <property type="project" value="TreeGrafter"/>
</dbReference>
<feature type="compositionally biased region" description="Basic and acidic residues" evidence="7">
    <location>
        <begin position="184"/>
        <end position="193"/>
    </location>
</feature>
<evidence type="ECO:0000256" key="6">
    <source>
        <dbReference type="PROSITE-ProRule" id="PRU01313"/>
    </source>
</evidence>
<comment type="subcellular location">
    <subcellularLocation>
        <location evidence="1 6">Nucleus</location>
    </subcellularLocation>
</comment>
<feature type="region of interest" description="Disordered" evidence="7">
    <location>
        <begin position="1"/>
        <end position="77"/>
    </location>
</feature>
<feature type="domain" description="Grh/CP2 DB" evidence="8">
    <location>
        <begin position="598"/>
        <end position="824"/>
    </location>
</feature>
<feature type="compositionally biased region" description="Low complexity" evidence="7">
    <location>
        <begin position="17"/>
        <end position="28"/>
    </location>
</feature>
<keyword evidence="4" id="KW-0804">Transcription</keyword>
<evidence type="ECO:0000256" key="1">
    <source>
        <dbReference type="ARBA" id="ARBA00004123"/>
    </source>
</evidence>
<dbReference type="GO" id="GO:0005634">
    <property type="term" value="C:nucleus"/>
    <property type="evidence" value="ECO:0007669"/>
    <property type="project" value="UniProtKB-SubCell"/>
</dbReference>